<dbReference type="Proteomes" id="UP000248925">
    <property type="component" value="Unassembled WGS sequence"/>
</dbReference>
<dbReference type="AlphaFoldDB" id="A0A2W4DA08"/>
<dbReference type="OrthoDB" id="8910972at2"/>
<accession>A0A2W4DA08</accession>
<dbReference type="EMBL" id="PCDP01000035">
    <property type="protein sequence ID" value="PZM13924.1"/>
    <property type="molecule type" value="Genomic_DNA"/>
</dbReference>
<organism evidence="1 2">
    <name type="scientific">Rhizobium tubonense</name>
    <dbReference type="NCBI Taxonomy" id="484088"/>
    <lineage>
        <taxon>Bacteria</taxon>
        <taxon>Pseudomonadati</taxon>
        <taxon>Pseudomonadota</taxon>
        <taxon>Alphaproteobacteria</taxon>
        <taxon>Hyphomicrobiales</taxon>
        <taxon>Rhizobiaceae</taxon>
        <taxon>Rhizobium/Agrobacterium group</taxon>
        <taxon>Rhizobium</taxon>
    </lineage>
</organism>
<dbReference type="RefSeq" id="WP_111160775.1">
    <property type="nucleotide sequence ID" value="NZ_PCDP01000035.1"/>
</dbReference>
<comment type="caution">
    <text evidence="1">The sequence shown here is derived from an EMBL/GenBank/DDBJ whole genome shotgun (WGS) entry which is preliminary data.</text>
</comment>
<name>A0A2W4DA08_9HYPH</name>
<protein>
    <submittedName>
        <fullName evidence="1">Uncharacterized protein</fullName>
    </submittedName>
</protein>
<evidence type="ECO:0000313" key="1">
    <source>
        <dbReference type="EMBL" id="PZM13924.1"/>
    </source>
</evidence>
<gene>
    <name evidence="1" type="ORF">CPY51_13790</name>
</gene>
<reference evidence="1 2" key="1">
    <citation type="journal article" date="2018" name="Sci. Rep.">
        <title>Rhizobium tumorigenes sp. nov., a novel plant tumorigenic bacterium isolated from cane gall tumors on thornless blackberry.</title>
        <authorList>
            <person name="Kuzmanovi N."/>
            <person name="Smalla K."/>
            <person name="Gronow S."/>
            <person name="PuBawska J."/>
        </authorList>
    </citation>
    <scope>NUCLEOTIDE SEQUENCE [LARGE SCALE GENOMIC DNA]</scope>
    <source>
        <strain evidence="1 2">CCBAU 85046</strain>
    </source>
</reference>
<proteinExistence type="predicted"/>
<keyword evidence="2" id="KW-1185">Reference proteome</keyword>
<sequence>MKIFWSWQSDTHQPSGRYFVREVLQRLCDKLADALDLEQAERPQVDHDTFEVAGSPPIAETILQKIADAAVFVADVTPVTKTNGGKHVANPNVMIELGYALAKLRHARIVLVMNTADGASVKHLPFDLRHWRQPISYSLKRDATDEQRAEVANELTEAFRQAIVPSLKVAASEEDAKRRSVQRMPELDVEIDPDSALLPYLKITQLPATREIKSIEAIRDDYQPLRFSGQTENWMLGLSLAEFGQPTYSPLPSQWTKEEIDGYNRALNRFYERWDHYVAEMEEWSLALQRTFEFRLVLANKGSAPATNIDVDLTLPAGLVLHSATDEILPEPEAPEPPPFAPYGHGGTSILAAGNNLPNVLAPFPRSTTIEPEKNLVRFRISNLKHGRRVDIAAFKATFRSGWDIKPFAVKYVITANEPLKPTTGQLHIDVKLNGEALATDSDDPQ</sequence>
<evidence type="ECO:0000313" key="2">
    <source>
        <dbReference type="Proteomes" id="UP000248925"/>
    </source>
</evidence>